<dbReference type="GO" id="GO:0016887">
    <property type="term" value="F:ATP hydrolysis activity"/>
    <property type="evidence" value="ECO:0007669"/>
    <property type="project" value="InterPro"/>
</dbReference>
<dbReference type="PANTHER" id="PTHR42794:SF1">
    <property type="entry name" value="HEMIN IMPORT ATP-BINDING PROTEIN HMUV"/>
    <property type="match status" value="1"/>
</dbReference>
<dbReference type="FunFam" id="3.40.50.300:FF:000134">
    <property type="entry name" value="Iron-enterobactin ABC transporter ATP-binding protein"/>
    <property type="match status" value="1"/>
</dbReference>
<proteinExistence type="predicted"/>
<keyword evidence="3 7" id="KW-0067">ATP-binding</keyword>
<dbReference type="InterPro" id="IPR027417">
    <property type="entry name" value="P-loop_NTPase"/>
</dbReference>
<comment type="function">
    <text evidence="5">Part of the ABC transporter complex HmuTUV involved in hemin import. Responsible for energy coupling to the transport system.</text>
</comment>
<dbReference type="AlphaFoldDB" id="A0A1H5YPL6"/>
<evidence type="ECO:0000256" key="5">
    <source>
        <dbReference type="ARBA" id="ARBA00037066"/>
    </source>
</evidence>
<keyword evidence="1" id="KW-0813">Transport</keyword>
<organism evidence="7 8">
    <name type="scientific">Sphingobacterium lactis</name>
    <dbReference type="NCBI Taxonomy" id="797291"/>
    <lineage>
        <taxon>Bacteria</taxon>
        <taxon>Pseudomonadati</taxon>
        <taxon>Bacteroidota</taxon>
        <taxon>Sphingobacteriia</taxon>
        <taxon>Sphingobacteriales</taxon>
        <taxon>Sphingobacteriaceae</taxon>
        <taxon>Sphingobacterium</taxon>
    </lineage>
</organism>
<dbReference type="NCBIfam" id="NF010068">
    <property type="entry name" value="PRK13548.1"/>
    <property type="match status" value="1"/>
</dbReference>
<name>A0A1H5YPL6_9SPHI</name>
<dbReference type="CDD" id="cd03214">
    <property type="entry name" value="ABC_Iron-Siderophores_B12_Hemin"/>
    <property type="match status" value="1"/>
</dbReference>
<dbReference type="RefSeq" id="WP_103906256.1">
    <property type="nucleotide sequence ID" value="NZ_CP049246.1"/>
</dbReference>
<dbReference type="PANTHER" id="PTHR42794">
    <property type="entry name" value="HEMIN IMPORT ATP-BINDING PROTEIN HMUV"/>
    <property type="match status" value="1"/>
</dbReference>
<keyword evidence="8" id="KW-1185">Reference proteome</keyword>
<gene>
    <name evidence="7" type="ORF">SAMN05421877_10680</name>
</gene>
<keyword evidence="2" id="KW-0547">Nucleotide-binding</keyword>
<dbReference type="PROSITE" id="PS50893">
    <property type="entry name" value="ABC_TRANSPORTER_2"/>
    <property type="match status" value="1"/>
</dbReference>
<dbReference type="InterPro" id="IPR003439">
    <property type="entry name" value="ABC_transporter-like_ATP-bd"/>
</dbReference>
<accession>A0A1H5YPL6</accession>
<protein>
    <submittedName>
        <fullName evidence="7">Iron complex transport system ATP-binding protein</fullName>
    </submittedName>
</protein>
<keyword evidence="4" id="KW-1278">Translocase</keyword>
<dbReference type="Pfam" id="PF00005">
    <property type="entry name" value="ABC_tran"/>
    <property type="match status" value="1"/>
</dbReference>
<dbReference type="SUPFAM" id="SSF52540">
    <property type="entry name" value="P-loop containing nucleoside triphosphate hydrolases"/>
    <property type="match status" value="1"/>
</dbReference>
<feature type="domain" description="ABC transporter" evidence="6">
    <location>
        <begin position="2"/>
        <end position="239"/>
    </location>
</feature>
<dbReference type="InterPro" id="IPR003593">
    <property type="entry name" value="AAA+_ATPase"/>
</dbReference>
<evidence type="ECO:0000313" key="8">
    <source>
        <dbReference type="Proteomes" id="UP000236731"/>
    </source>
</evidence>
<evidence type="ECO:0000256" key="3">
    <source>
        <dbReference type="ARBA" id="ARBA00022840"/>
    </source>
</evidence>
<evidence type="ECO:0000256" key="2">
    <source>
        <dbReference type="ARBA" id="ARBA00022741"/>
    </source>
</evidence>
<dbReference type="GO" id="GO:0005524">
    <property type="term" value="F:ATP binding"/>
    <property type="evidence" value="ECO:0007669"/>
    <property type="project" value="UniProtKB-KW"/>
</dbReference>
<evidence type="ECO:0000259" key="6">
    <source>
        <dbReference type="PROSITE" id="PS50893"/>
    </source>
</evidence>
<sequence>MIEVKNLRFDVGNRRILNSIDFCAHPGEILSIIGPNGAGKSTLLKLLSKQLKLQTGEIVINNKSLADFNLEELAKFRAVLAQSHQLNINLRVFEVALMGRYPFFANKPAQVDIDVTNQALEEMGLLALRDRSIHHLSGGEQQRVHLARVMAQIAGQQQGILFMDEPITGLDLKYQHIIMDKALQLAQAGVTVISILHDINLAAKYASKILVLKNGQNMGYGIPNDILTAELVSQIYETQVKRIQENSLSYPVFIPL</sequence>
<evidence type="ECO:0000313" key="7">
    <source>
        <dbReference type="EMBL" id="SEG26063.1"/>
    </source>
</evidence>
<evidence type="ECO:0000256" key="1">
    <source>
        <dbReference type="ARBA" id="ARBA00022448"/>
    </source>
</evidence>
<dbReference type="OrthoDB" id="9806726at2"/>
<dbReference type="Gene3D" id="3.40.50.300">
    <property type="entry name" value="P-loop containing nucleotide triphosphate hydrolases"/>
    <property type="match status" value="1"/>
</dbReference>
<reference evidence="8" key="1">
    <citation type="submission" date="2016-10" db="EMBL/GenBank/DDBJ databases">
        <authorList>
            <person name="Varghese N."/>
            <person name="Submissions S."/>
        </authorList>
    </citation>
    <scope>NUCLEOTIDE SEQUENCE [LARGE SCALE GENOMIC DNA]</scope>
    <source>
        <strain evidence="8">DSM 22361</strain>
    </source>
</reference>
<dbReference type="EMBL" id="FNUT01000006">
    <property type="protein sequence ID" value="SEG26063.1"/>
    <property type="molecule type" value="Genomic_DNA"/>
</dbReference>
<dbReference type="SMART" id="SM00382">
    <property type="entry name" value="AAA"/>
    <property type="match status" value="1"/>
</dbReference>
<dbReference type="Proteomes" id="UP000236731">
    <property type="component" value="Unassembled WGS sequence"/>
</dbReference>
<evidence type="ECO:0000256" key="4">
    <source>
        <dbReference type="ARBA" id="ARBA00022967"/>
    </source>
</evidence>